<reference evidence="1 2" key="1">
    <citation type="submission" date="2016-03" db="EMBL/GenBank/DDBJ databases">
        <title>Choanephora cucurbitarum.</title>
        <authorList>
            <person name="Min B."/>
            <person name="Park H."/>
            <person name="Park J.-H."/>
            <person name="Shin H.-D."/>
            <person name="Choi I.-G."/>
        </authorList>
    </citation>
    <scope>NUCLEOTIDE SEQUENCE [LARGE SCALE GENOMIC DNA]</scope>
    <source>
        <strain evidence="1 2">KUS-F28377</strain>
    </source>
</reference>
<dbReference type="EMBL" id="LUGH01001216">
    <property type="protein sequence ID" value="OBZ81425.1"/>
    <property type="molecule type" value="Genomic_DNA"/>
</dbReference>
<name>A0A1C7MX07_9FUNG</name>
<dbReference type="Proteomes" id="UP000093000">
    <property type="component" value="Unassembled WGS sequence"/>
</dbReference>
<dbReference type="InParanoid" id="A0A1C7MX07"/>
<dbReference type="OrthoDB" id="2217490at2759"/>
<sequence length="207" mass="24079">MQVPIPHGLPDKFCLTEKECRCMKVPLYFSILTVENWLDYNALSRLIIQGTQVQAPQNGNKALASFLTELNKIKNNKKAYFNLFNYCKDVIDFYKRNETKKEFYAAYTQEYSLFKDEKKQEHLGKRSANLVTQHAILQKIVNLEQDINALEERQMNNSFTSSHYSIPKSGEDNTKPVLMQVLEFGVQLHNKYIQGADLTKQEIDIMK</sequence>
<keyword evidence="2" id="KW-1185">Reference proteome</keyword>
<evidence type="ECO:0000313" key="2">
    <source>
        <dbReference type="Proteomes" id="UP000093000"/>
    </source>
</evidence>
<accession>A0A1C7MX07</accession>
<comment type="caution">
    <text evidence="1">The sequence shown here is derived from an EMBL/GenBank/DDBJ whole genome shotgun (WGS) entry which is preliminary data.</text>
</comment>
<protein>
    <submittedName>
        <fullName evidence="1">Uncharacterized protein</fullName>
    </submittedName>
</protein>
<dbReference type="AlphaFoldDB" id="A0A1C7MX07"/>
<organism evidence="1 2">
    <name type="scientific">Choanephora cucurbitarum</name>
    <dbReference type="NCBI Taxonomy" id="101091"/>
    <lineage>
        <taxon>Eukaryota</taxon>
        <taxon>Fungi</taxon>
        <taxon>Fungi incertae sedis</taxon>
        <taxon>Mucoromycota</taxon>
        <taxon>Mucoromycotina</taxon>
        <taxon>Mucoromycetes</taxon>
        <taxon>Mucorales</taxon>
        <taxon>Mucorineae</taxon>
        <taxon>Choanephoraceae</taxon>
        <taxon>Choanephoroideae</taxon>
        <taxon>Choanephora</taxon>
    </lineage>
</organism>
<evidence type="ECO:0000313" key="1">
    <source>
        <dbReference type="EMBL" id="OBZ81425.1"/>
    </source>
</evidence>
<gene>
    <name evidence="1" type="ORF">A0J61_10525</name>
</gene>
<proteinExistence type="predicted"/>